<dbReference type="Gene3D" id="3.40.630.30">
    <property type="match status" value="1"/>
</dbReference>
<dbReference type="InterPro" id="IPR039143">
    <property type="entry name" value="GNPNAT1-like"/>
</dbReference>
<organism evidence="2 3">
    <name type="scientific">Phytophthora sojae (strain P6497)</name>
    <name type="common">Soybean stem and root rot agent</name>
    <name type="synonym">Phytophthora megasperma f. sp. glycines</name>
    <dbReference type="NCBI Taxonomy" id="1094619"/>
    <lineage>
        <taxon>Eukaryota</taxon>
        <taxon>Sar</taxon>
        <taxon>Stramenopiles</taxon>
        <taxon>Oomycota</taxon>
        <taxon>Peronosporomycetes</taxon>
        <taxon>Peronosporales</taxon>
        <taxon>Peronosporaceae</taxon>
        <taxon>Phytophthora</taxon>
    </lineage>
</organism>
<protein>
    <recommendedName>
        <fullName evidence="1">N-acetyltransferase domain-containing protein</fullName>
    </recommendedName>
</protein>
<dbReference type="RefSeq" id="XP_009518151.1">
    <property type="nucleotide sequence ID" value="XM_009519856.1"/>
</dbReference>
<dbReference type="EMBL" id="JH159152">
    <property type="protein sequence ID" value="EGZ22863.1"/>
    <property type="molecule type" value="Genomic_DNA"/>
</dbReference>
<dbReference type="UniPathway" id="UPA00113">
    <property type="reaction ID" value="UER00529"/>
</dbReference>
<dbReference type="PROSITE" id="PS51186">
    <property type="entry name" value="GNAT"/>
    <property type="match status" value="1"/>
</dbReference>
<name>G4YRC9_PHYSP</name>
<dbReference type="AlphaFoldDB" id="G4YRC9"/>
<dbReference type="Pfam" id="PF00583">
    <property type="entry name" value="Acetyltransf_1"/>
    <property type="match status" value="1"/>
</dbReference>
<dbReference type="PANTHER" id="PTHR13355">
    <property type="entry name" value="GLUCOSAMINE 6-PHOSPHATE N-ACETYLTRANSFERASE"/>
    <property type="match status" value="1"/>
</dbReference>
<dbReference type="InterPro" id="IPR000182">
    <property type="entry name" value="GNAT_dom"/>
</dbReference>
<dbReference type="SMR" id="G4YRC9"/>
<dbReference type="STRING" id="1094619.G4YRC9"/>
<dbReference type="SUPFAM" id="SSF55729">
    <property type="entry name" value="Acyl-CoA N-acyltransferases (Nat)"/>
    <property type="match status" value="1"/>
</dbReference>
<dbReference type="KEGG" id="psoj:PHYSODRAFT_324161"/>
<dbReference type="OMA" id="AVARCMV"/>
<feature type="domain" description="N-acetyltransferase" evidence="1">
    <location>
        <begin position="39"/>
        <end position="185"/>
    </location>
</feature>
<accession>G4YRC9</accession>
<dbReference type="GeneID" id="20645074"/>
<dbReference type="PANTHER" id="PTHR13355:SF22">
    <property type="entry name" value="SLL0786 PROTEIN"/>
    <property type="match status" value="1"/>
</dbReference>
<dbReference type="InParanoid" id="G4YRC9"/>
<reference evidence="2 3" key="1">
    <citation type="journal article" date="2006" name="Science">
        <title>Phytophthora genome sequences uncover evolutionary origins and mechanisms of pathogenesis.</title>
        <authorList>
            <person name="Tyler B.M."/>
            <person name="Tripathy S."/>
            <person name="Zhang X."/>
            <person name="Dehal P."/>
            <person name="Jiang R.H."/>
            <person name="Aerts A."/>
            <person name="Arredondo F.D."/>
            <person name="Baxter L."/>
            <person name="Bensasson D."/>
            <person name="Beynon J.L."/>
            <person name="Chapman J."/>
            <person name="Damasceno C.M."/>
            <person name="Dorrance A.E."/>
            <person name="Dou D."/>
            <person name="Dickerman A.W."/>
            <person name="Dubchak I.L."/>
            <person name="Garbelotto M."/>
            <person name="Gijzen M."/>
            <person name="Gordon S.G."/>
            <person name="Govers F."/>
            <person name="Grunwald N.J."/>
            <person name="Huang W."/>
            <person name="Ivors K.L."/>
            <person name="Jones R.W."/>
            <person name="Kamoun S."/>
            <person name="Krampis K."/>
            <person name="Lamour K.H."/>
            <person name="Lee M.K."/>
            <person name="McDonald W.H."/>
            <person name="Medina M."/>
            <person name="Meijer H.J."/>
            <person name="Nordberg E.K."/>
            <person name="Maclean D.J."/>
            <person name="Ospina-Giraldo M.D."/>
            <person name="Morris P.F."/>
            <person name="Phuntumart V."/>
            <person name="Putnam N.H."/>
            <person name="Rash S."/>
            <person name="Rose J.K."/>
            <person name="Sakihama Y."/>
            <person name="Salamov A.A."/>
            <person name="Savidor A."/>
            <person name="Scheuring C.F."/>
            <person name="Smith B.M."/>
            <person name="Sobral B.W."/>
            <person name="Terry A."/>
            <person name="Torto-Alalibo T.A."/>
            <person name="Win J."/>
            <person name="Xu Z."/>
            <person name="Zhang H."/>
            <person name="Grigoriev I.V."/>
            <person name="Rokhsar D.S."/>
            <person name="Boore J.L."/>
        </authorList>
    </citation>
    <scope>NUCLEOTIDE SEQUENCE [LARGE SCALE GENOMIC DNA]</scope>
    <source>
        <strain evidence="2 3">P6497</strain>
    </source>
</reference>
<keyword evidence="3" id="KW-1185">Reference proteome</keyword>
<evidence type="ECO:0000313" key="3">
    <source>
        <dbReference type="Proteomes" id="UP000002640"/>
    </source>
</evidence>
<proteinExistence type="predicted"/>
<evidence type="ECO:0000313" key="2">
    <source>
        <dbReference type="EMBL" id="EGZ22863.1"/>
    </source>
</evidence>
<gene>
    <name evidence="2" type="ORF">PHYSODRAFT_324161</name>
</gene>
<sequence length="185" mass="21248">MRLAAYDVVQIDVCVHPSRPSRTWKLRRYYQPLHPLPLKVTIAAKPEDKKLAYALRLHVFCDEEGHTHSIQVDAHDDEDSTIHFIGVDTDDQDKVVAVARCMVDDNKRQARIGRVALLPECSGKGYGKVLMDVVEKAVEARVDSFVLLEQLSKQGFYEKCGYHRVDDEVFLDEHIKVCWMRKELA</sequence>
<dbReference type="GO" id="GO:0008080">
    <property type="term" value="F:N-acetyltransferase activity"/>
    <property type="evidence" value="ECO:0007669"/>
    <property type="project" value="TreeGrafter"/>
</dbReference>
<dbReference type="CDD" id="cd04301">
    <property type="entry name" value="NAT_SF"/>
    <property type="match status" value="1"/>
</dbReference>
<dbReference type="InterPro" id="IPR016181">
    <property type="entry name" value="Acyl_CoA_acyltransferase"/>
</dbReference>
<evidence type="ECO:0000259" key="1">
    <source>
        <dbReference type="PROSITE" id="PS51186"/>
    </source>
</evidence>
<dbReference type="Proteomes" id="UP000002640">
    <property type="component" value="Unassembled WGS sequence"/>
</dbReference>
<dbReference type="GO" id="GO:0006048">
    <property type="term" value="P:UDP-N-acetylglucosamine biosynthetic process"/>
    <property type="evidence" value="ECO:0007669"/>
    <property type="project" value="UniProtKB-UniPathway"/>
</dbReference>